<evidence type="ECO:0000313" key="8">
    <source>
        <dbReference type="Proteomes" id="UP000000254"/>
    </source>
</evidence>
<dbReference type="eggNOG" id="arCOG01316">
    <property type="taxonomic scope" value="Archaea"/>
</dbReference>
<evidence type="ECO:0000256" key="3">
    <source>
        <dbReference type="ARBA" id="ARBA00022692"/>
    </source>
</evidence>
<dbReference type="RefSeq" id="WP_011838983.1">
    <property type="nucleotide sequence ID" value="NC_009033.1"/>
</dbReference>
<name>A3DMD2_STAMF</name>
<evidence type="ECO:0000256" key="2">
    <source>
        <dbReference type="ARBA" id="ARBA00006434"/>
    </source>
</evidence>
<dbReference type="EMBL" id="CP000575">
    <property type="protein sequence ID" value="ABN69792.1"/>
    <property type="molecule type" value="Genomic_DNA"/>
</dbReference>
<dbReference type="OrthoDB" id="19182at2157"/>
<feature type="transmembrane region" description="Helical" evidence="6">
    <location>
        <begin position="6"/>
        <end position="25"/>
    </location>
</feature>
<evidence type="ECO:0000256" key="5">
    <source>
        <dbReference type="ARBA" id="ARBA00023136"/>
    </source>
</evidence>
<dbReference type="KEGG" id="smr:Smar_0688"/>
<dbReference type="HOGENOM" id="CLU_2581573_0_0_2"/>
<protein>
    <recommendedName>
        <fullName evidence="9">Sodium:solute symporter family protein</fullName>
    </recommendedName>
</protein>
<evidence type="ECO:0008006" key="9">
    <source>
        <dbReference type="Google" id="ProtNLM"/>
    </source>
</evidence>
<dbReference type="InterPro" id="IPR038377">
    <property type="entry name" value="Na/Glc_symporter_sf"/>
</dbReference>
<comment type="subcellular location">
    <subcellularLocation>
        <location evidence="1">Membrane</location>
        <topology evidence="1">Multi-pass membrane protein</topology>
    </subcellularLocation>
</comment>
<dbReference type="Proteomes" id="UP000000254">
    <property type="component" value="Chromosome"/>
</dbReference>
<dbReference type="AlphaFoldDB" id="A3DMD2"/>
<keyword evidence="5 6" id="KW-0472">Membrane</keyword>
<keyword evidence="3 6" id="KW-0812">Transmembrane</keyword>
<evidence type="ECO:0000256" key="1">
    <source>
        <dbReference type="ARBA" id="ARBA00004141"/>
    </source>
</evidence>
<reference evidence="7 8" key="2">
    <citation type="journal article" date="2009" name="Stand. Genomic Sci.">
        <title>Complete genome sequence of Staphylothermus marinus Stetter and Fiala 1986 type strain F1.</title>
        <authorList>
            <person name="Anderson I.J."/>
            <person name="Sun H."/>
            <person name="Lapidus A."/>
            <person name="Copeland A."/>
            <person name="Glavina Del Rio T."/>
            <person name="Tice H."/>
            <person name="Dalin E."/>
            <person name="Lucas S."/>
            <person name="Barry K."/>
            <person name="Land M."/>
            <person name="Richardson P."/>
            <person name="Huber H."/>
            <person name="Kyrpides N.C."/>
        </authorList>
    </citation>
    <scope>NUCLEOTIDE SEQUENCE [LARGE SCALE GENOMIC DNA]</scope>
    <source>
        <strain evidence="8">ATCC 43588 / DSM 3639 / JCM 9404 / F1</strain>
    </source>
</reference>
<feature type="transmembrane region" description="Helical" evidence="6">
    <location>
        <begin position="45"/>
        <end position="65"/>
    </location>
</feature>
<evidence type="ECO:0000256" key="4">
    <source>
        <dbReference type="ARBA" id="ARBA00022989"/>
    </source>
</evidence>
<dbReference type="Gene3D" id="1.20.1730.10">
    <property type="entry name" value="Sodium/glucose cotransporter"/>
    <property type="match status" value="1"/>
</dbReference>
<gene>
    <name evidence="7" type="ordered locus">Smar_0688</name>
</gene>
<keyword evidence="8" id="KW-1185">Reference proteome</keyword>
<accession>A3DMD2</accession>
<dbReference type="GO" id="GO:0022857">
    <property type="term" value="F:transmembrane transporter activity"/>
    <property type="evidence" value="ECO:0007669"/>
    <property type="project" value="InterPro"/>
</dbReference>
<dbReference type="PROSITE" id="PS50283">
    <property type="entry name" value="NA_SOLUT_SYMP_3"/>
    <property type="match status" value="1"/>
</dbReference>
<dbReference type="STRING" id="399550.Smar_0688"/>
<evidence type="ECO:0000256" key="6">
    <source>
        <dbReference type="SAM" id="Phobius"/>
    </source>
</evidence>
<proteinExistence type="inferred from homology"/>
<dbReference type="InterPro" id="IPR001734">
    <property type="entry name" value="Na/solute_symporter"/>
</dbReference>
<keyword evidence="4 6" id="KW-1133">Transmembrane helix</keyword>
<organism evidence="7 8">
    <name type="scientific">Staphylothermus marinus (strain ATCC 43588 / DSM 3639 / JCM 9404 / F1)</name>
    <dbReference type="NCBI Taxonomy" id="399550"/>
    <lineage>
        <taxon>Archaea</taxon>
        <taxon>Thermoproteota</taxon>
        <taxon>Thermoprotei</taxon>
        <taxon>Desulfurococcales</taxon>
        <taxon>Desulfurococcaceae</taxon>
        <taxon>Staphylothermus</taxon>
    </lineage>
</organism>
<comment type="similarity">
    <text evidence="2">Belongs to the sodium:solute symporter (SSF) (TC 2.A.21) family.</text>
</comment>
<dbReference type="GO" id="GO:0016020">
    <property type="term" value="C:membrane"/>
    <property type="evidence" value="ECO:0007669"/>
    <property type="project" value="UniProtKB-SubCell"/>
</dbReference>
<evidence type="ECO:0000313" key="7">
    <source>
        <dbReference type="EMBL" id="ABN69792.1"/>
    </source>
</evidence>
<reference evidence="8" key="1">
    <citation type="journal article" date="2009" name="BMC Genomics">
        <title>The complete genome sequence of Staphylothermus marinus reveals differences in sulfur metabolism among heterotrophic Crenarchaeota.</title>
        <authorList>
            <person name="Anderson I.J."/>
            <person name="Dharmarajan L."/>
            <person name="Rodriguez J."/>
            <person name="Hooper S."/>
            <person name="Porat I."/>
            <person name="Ulrich L.E."/>
            <person name="Elkins J.G."/>
            <person name="Mavromatis K."/>
            <person name="Sun H."/>
            <person name="Land M."/>
            <person name="Lapidus A."/>
            <person name="Lucas S."/>
            <person name="Barry K."/>
            <person name="Huber H."/>
            <person name="Zhulin I.B."/>
            <person name="Whitman W.B."/>
            <person name="Mukhopadhyay B."/>
            <person name="Woese C."/>
            <person name="Bristow J."/>
            <person name="Kyrpides N."/>
        </authorList>
    </citation>
    <scope>NUCLEOTIDE SEQUENCE [LARGE SCALE GENOMIC DNA]</scope>
    <source>
        <strain evidence="8">ATCC 43588 / DSM 3639 / JCM 9404 / F1</strain>
    </source>
</reference>
<dbReference type="GeneID" id="4907624"/>
<sequence length="80" mass="8764">MGVEEIISLSIISGWLAITFGYGYIATRRRVRGKASEWFVAGRRLGLIILWLSLGANIYSSYTFLGLPGLAGVRVLVFGL</sequence>